<dbReference type="CDD" id="cd04646">
    <property type="entry name" value="LbH_Dynactin_6"/>
    <property type="match status" value="1"/>
</dbReference>
<evidence type="ECO:0000256" key="2">
    <source>
        <dbReference type="ARBA" id="ARBA00007719"/>
    </source>
</evidence>
<dbReference type="GO" id="GO:0070840">
    <property type="term" value="F:dynein complex binding"/>
    <property type="evidence" value="ECO:0007669"/>
    <property type="project" value="TreeGrafter"/>
</dbReference>
<dbReference type="PANTHER" id="PTHR13072">
    <property type="entry name" value="DYNACTIN 6"/>
    <property type="match status" value="1"/>
</dbReference>
<evidence type="ECO:0000256" key="5">
    <source>
        <dbReference type="ARBA" id="ARBA00023212"/>
    </source>
</evidence>
<sequence length="180" mass="19567">MSSSKDLRIGQGAVVCLDSKLVGSISIGPKSLLHPKSTIIAEGGPIIIGESNIFEEQSIVQHRVDIDKKDRPNTLMIGSNNVFEVGCTVLAKVIGDNNVFESKCYVGPDIEVGNGCIIGAGVKLTAKERLPDNIILTGTNYNRTIAADRPPPQTLQLDFLMKVLPNYHHLRKPKERPNVL</sequence>
<evidence type="ECO:0000313" key="7">
    <source>
        <dbReference type="EnsemblMetazoa" id="RPRC015210-PA"/>
    </source>
</evidence>
<dbReference type="VEuPathDB" id="VectorBase:RPRC015210"/>
<dbReference type="Pfam" id="PF00132">
    <property type="entry name" value="Hexapep"/>
    <property type="match status" value="1"/>
</dbReference>
<organism evidence="7 8">
    <name type="scientific">Rhodnius prolixus</name>
    <name type="common">Triatomid bug</name>
    <dbReference type="NCBI Taxonomy" id="13249"/>
    <lineage>
        <taxon>Eukaryota</taxon>
        <taxon>Metazoa</taxon>
        <taxon>Ecdysozoa</taxon>
        <taxon>Arthropoda</taxon>
        <taxon>Hexapoda</taxon>
        <taxon>Insecta</taxon>
        <taxon>Pterygota</taxon>
        <taxon>Neoptera</taxon>
        <taxon>Paraneoptera</taxon>
        <taxon>Hemiptera</taxon>
        <taxon>Heteroptera</taxon>
        <taxon>Panheteroptera</taxon>
        <taxon>Cimicomorpha</taxon>
        <taxon>Reduviidae</taxon>
        <taxon>Triatominae</taxon>
        <taxon>Rhodnius</taxon>
    </lineage>
</organism>
<dbReference type="OMA" id="ITMQAET"/>
<keyword evidence="5" id="KW-0206">Cytoskeleton</keyword>
<dbReference type="InterPro" id="IPR001451">
    <property type="entry name" value="Hexapep"/>
</dbReference>
<dbReference type="HOGENOM" id="CLU_085418_1_0_1"/>
<dbReference type="AlphaFoldDB" id="T1IFZ1"/>
<proteinExistence type="inferred from homology"/>
<protein>
    <recommendedName>
        <fullName evidence="3">Dynactin subunit 6</fullName>
    </recommendedName>
</protein>
<comment type="similarity">
    <text evidence="2">Belongs to the dynactin subunits 5/6 family. Dynactin subunit 6 subfamily.</text>
</comment>
<dbReference type="SUPFAM" id="SSF51161">
    <property type="entry name" value="Trimeric LpxA-like enzymes"/>
    <property type="match status" value="1"/>
</dbReference>
<dbReference type="eggNOG" id="KOG4042">
    <property type="taxonomic scope" value="Eukaryota"/>
</dbReference>
<accession>T1IFZ1</accession>
<dbReference type="InParanoid" id="T1IFZ1"/>
<dbReference type="GO" id="GO:0005869">
    <property type="term" value="C:dynactin complex"/>
    <property type="evidence" value="ECO:0007669"/>
    <property type="project" value="InterPro"/>
</dbReference>
<dbReference type="InterPro" id="IPR027777">
    <property type="entry name" value="DCTN6"/>
</dbReference>
<keyword evidence="8" id="KW-1185">Reference proteome</keyword>
<dbReference type="InterPro" id="IPR011004">
    <property type="entry name" value="Trimer_LpxA-like_sf"/>
</dbReference>
<name>T1IFZ1_RHOPR</name>
<evidence type="ECO:0000313" key="8">
    <source>
        <dbReference type="Proteomes" id="UP000015103"/>
    </source>
</evidence>
<evidence type="ECO:0000256" key="6">
    <source>
        <dbReference type="ARBA" id="ARBA00034687"/>
    </source>
</evidence>
<dbReference type="Gene3D" id="2.160.10.10">
    <property type="entry name" value="Hexapeptide repeat proteins"/>
    <property type="match status" value="1"/>
</dbReference>
<dbReference type="EMBL" id="ACPB03004178">
    <property type="status" value="NOT_ANNOTATED_CDS"/>
    <property type="molecule type" value="Genomic_DNA"/>
</dbReference>
<comment type="function">
    <text evidence="6">Part of the dynactin complex that activates the molecular motor dynein for ultra-processive transport along microtubules.</text>
</comment>
<dbReference type="RefSeq" id="XP_073979564.1">
    <property type="nucleotide sequence ID" value="XM_074123463.1"/>
</dbReference>
<reference evidence="7" key="1">
    <citation type="submission" date="2015-05" db="UniProtKB">
        <authorList>
            <consortium name="EnsemblMetazoa"/>
        </authorList>
    </citation>
    <scope>IDENTIFICATION</scope>
</reference>
<dbReference type="STRING" id="13249.T1IFZ1"/>
<dbReference type="Proteomes" id="UP000015103">
    <property type="component" value="Unassembled WGS sequence"/>
</dbReference>
<comment type="subcellular location">
    <subcellularLocation>
        <location evidence="1">Cytoplasm</location>
        <location evidence="1">Cytoskeleton</location>
    </subcellularLocation>
</comment>
<dbReference type="GeneID" id="141451792"/>
<evidence type="ECO:0000256" key="1">
    <source>
        <dbReference type="ARBA" id="ARBA00004245"/>
    </source>
</evidence>
<keyword evidence="4" id="KW-0963">Cytoplasm</keyword>
<dbReference type="EnsemblMetazoa" id="RPRC015210-RA">
    <property type="protein sequence ID" value="RPRC015210-PA"/>
    <property type="gene ID" value="RPRC015210"/>
</dbReference>
<dbReference type="GO" id="GO:0007052">
    <property type="term" value="P:mitotic spindle organization"/>
    <property type="evidence" value="ECO:0007669"/>
    <property type="project" value="TreeGrafter"/>
</dbReference>
<evidence type="ECO:0000256" key="3">
    <source>
        <dbReference type="ARBA" id="ARBA00016573"/>
    </source>
</evidence>
<dbReference type="FunCoup" id="T1IFZ1">
    <property type="interactions" value="446"/>
</dbReference>
<dbReference type="PANTHER" id="PTHR13072:SF0">
    <property type="entry name" value="DYNACTIN SUBUNIT 6"/>
    <property type="match status" value="1"/>
</dbReference>
<evidence type="ECO:0000256" key="4">
    <source>
        <dbReference type="ARBA" id="ARBA00022490"/>
    </source>
</evidence>